<evidence type="ECO:0000313" key="2">
    <source>
        <dbReference type="EMBL" id="CAB4189937.1"/>
    </source>
</evidence>
<proteinExistence type="predicted"/>
<name>A0A6J5MU42_9CAUD</name>
<reference evidence="1" key="1">
    <citation type="submission" date="2020-04" db="EMBL/GenBank/DDBJ databases">
        <authorList>
            <person name="Chiriac C."/>
            <person name="Salcher M."/>
            <person name="Ghai R."/>
            <person name="Kavagutti S V."/>
        </authorList>
    </citation>
    <scope>NUCLEOTIDE SEQUENCE</scope>
</reference>
<dbReference type="EMBL" id="LR797211">
    <property type="protein sequence ID" value="CAB4194389.1"/>
    <property type="molecule type" value="Genomic_DNA"/>
</dbReference>
<sequence>MTAPSWEEMFQLGRTAGTAATRQEAEDIIQSLMVAVRGIREQSGLENQTAWALLAAIEGIRETMPKWNEEAK</sequence>
<protein>
    <submittedName>
        <fullName evidence="1">Uncharacterized protein</fullName>
    </submittedName>
</protein>
<accession>A0A6J5MU42</accession>
<evidence type="ECO:0000313" key="1">
    <source>
        <dbReference type="EMBL" id="CAB4149307.1"/>
    </source>
</evidence>
<evidence type="ECO:0000313" key="3">
    <source>
        <dbReference type="EMBL" id="CAB4194389.1"/>
    </source>
</evidence>
<organism evidence="1">
    <name type="scientific">uncultured Caudovirales phage</name>
    <dbReference type="NCBI Taxonomy" id="2100421"/>
    <lineage>
        <taxon>Viruses</taxon>
        <taxon>Duplodnaviria</taxon>
        <taxon>Heunggongvirae</taxon>
        <taxon>Uroviricota</taxon>
        <taxon>Caudoviricetes</taxon>
        <taxon>Peduoviridae</taxon>
        <taxon>Maltschvirus</taxon>
        <taxon>Maltschvirus maltsch</taxon>
    </lineage>
</organism>
<dbReference type="EMBL" id="LR796510">
    <property type="protein sequence ID" value="CAB4149307.1"/>
    <property type="molecule type" value="Genomic_DNA"/>
</dbReference>
<dbReference type="EMBL" id="LR797158">
    <property type="protein sequence ID" value="CAB4189937.1"/>
    <property type="molecule type" value="Genomic_DNA"/>
</dbReference>
<gene>
    <name evidence="2" type="ORF">UFOVP1191_23</name>
    <name evidence="3" type="ORF">UFOVP1252_36</name>
    <name evidence="1" type="ORF">UFOVP529_85</name>
</gene>